<feature type="signal peptide" evidence="2">
    <location>
        <begin position="1"/>
        <end position="16"/>
    </location>
</feature>
<dbReference type="Proteomes" id="UP000887578">
    <property type="component" value="Unplaced"/>
</dbReference>
<feature type="chain" id="PRO_5037540360" evidence="2">
    <location>
        <begin position="17"/>
        <end position="99"/>
    </location>
</feature>
<proteinExistence type="predicted"/>
<sequence>MKFFSSKLLFCFYICAQFLFLDSSTKFRRHKYSSSDSGILDAGKSHERENRSSDEMLSDGSAQAVQSGKDDVLLSGHGRINLTLTYRTLEFKVCHCAET</sequence>
<evidence type="ECO:0000256" key="2">
    <source>
        <dbReference type="SAM" id="SignalP"/>
    </source>
</evidence>
<accession>A0A914PEL9</accession>
<evidence type="ECO:0000256" key="1">
    <source>
        <dbReference type="SAM" id="MobiDB-lite"/>
    </source>
</evidence>
<dbReference type="AlphaFoldDB" id="A0A914PEL9"/>
<organism evidence="3 4">
    <name type="scientific">Panagrolaimus davidi</name>
    <dbReference type="NCBI Taxonomy" id="227884"/>
    <lineage>
        <taxon>Eukaryota</taxon>
        <taxon>Metazoa</taxon>
        <taxon>Ecdysozoa</taxon>
        <taxon>Nematoda</taxon>
        <taxon>Chromadorea</taxon>
        <taxon>Rhabditida</taxon>
        <taxon>Tylenchina</taxon>
        <taxon>Panagrolaimomorpha</taxon>
        <taxon>Panagrolaimoidea</taxon>
        <taxon>Panagrolaimidae</taxon>
        <taxon>Panagrolaimus</taxon>
    </lineage>
</organism>
<protein>
    <submittedName>
        <fullName evidence="4">Uncharacterized protein</fullName>
    </submittedName>
</protein>
<name>A0A914PEL9_9BILA</name>
<keyword evidence="3" id="KW-1185">Reference proteome</keyword>
<feature type="compositionally biased region" description="Basic and acidic residues" evidence="1">
    <location>
        <begin position="43"/>
        <end position="54"/>
    </location>
</feature>
<evidence type="ECO:0000313" key="3">
    <source>
        <dbReference type="Proteomes" id="UP000887578"/>
    </source>
</evidence>
<dbReference type="WBParaSite" id="PDA_v2.g16127.t1">
    <property type="protein sequence ID" value="PDA_v2.g16127.t1"/>
    <property type="gene ID" value="PDA_v2.g16127"/>
</dbReference>
<evidence type="ECO:0000313" key="4">
    <source>
        <dbReference type="WBParaSite" id="PDA_v2.g16127.t1"/>
    </source>
</evidence>
<keyword evidence="2" id="KW-0732">Signal</keyword>
<reference evidence="4" key="1">
    <citation type="submission" date="2022-11" db="UniProtKB">
        <authorList>
            <consortium name="WormBaseParasite"/>
        </authorList>
    </citation>
    <scope>IDENTIFICATION</scope>
</reference>
<feature type="region of interest" description="Disordered" evidence="1">
    <location>
        <begin position="32"/>
        <end position="64"/>
    </location>
</feature>